<dbReference type="Proteomes" id="UP000612362">
    <property type="component" value="Unassembled WGS sequence"/>
</dbReference>
<accession>A0A8J3HRS1</accession>
<sequence>MALGDSAFCPDCQTTSEVITWLQQREPTILEKKAHLVVNAQKCAIYLTDPSETVPLYWIHCRGKLPVRTEERSTQAATIDAMNKQGDIRHIPESH</sequence>
<organism evidence="1 2">
    <name type="scientific">Ktedonospora formicarum</name>
    <dbReference type="NCBI Taxonomy" id="2778364"/>
    <lineage>
        <taxon>Bacteria</taxon>
        <taxon>Bacillati</taxon>
        <taxon>Chloroflexota</taxon>
        <taxon>Ktedonobacteria</taxon>
        <taxon>Ktedonobacterales</taxon>
        <taxon>Ktedonobacteraceae</taxon>
        <taxon>Ktedonospora</taxon>
    </lineage>
</organism>
<name>A0A8J3HRS1_9CHLR</name>
<dbReference type="AlphaFoldDB" id="A0A8J3HRS1"/>
<evidence type="ECO:0000313" key="2">
    <source>
        <dbReference type="Proteomes" id="UP000612362"/>
    </source>
</evidence>
<gene>
    <name evidence="1" type="ORF">KSX_05820</name>
</gene>
<proteinExistence type="predicted"/>
<keyword evidence="2" id="KW-1185">Reference proteome</keyword>
<comment type="caution">
    <text evidence="1">The sequence shown here is derived from an EMBL/GenBank/DDBJ whole genome shotgun (WGS) entry which is preliminary data.</text>
</comment>
<protein>
    <submittedName>
        <fullName evidence="1">Uncharacterized protein</fullName>
    </submittedName>
</protein>
<reference evidence="1" key="1">
    <citation type="submission" date="2020-10" db="EMBL/GenBank/DDBJ databases">
        <title>Taxonomic study of unclassified bacteria belonging to the class Ktedonobacteria.</title>
        <authorList>
            <person name="Yabe S."/>
            <person name="Wang C.M."/>
            <person name="Zheng Y."/>
            <person name="Sakai Y."/>
            <person name="Cavaletti L."/>
            <person name="Monciardini P."/>
            <person name="Donadio S."/>
        </authorList>
    </citation>
    <scope>NUCLEOTIDE SEQUENCE</scope>
    <source>
        <strain evidence="1">SOSP1-1</strain>
    </source>
</reference>
<evidence type="ECO:0000313" key="1">
    <source>
        <dbReference type="EMBL" id="GHO42419.1"/>
    </source>
</evidence>
<dbReference type="EMBL" id="BNJF01000001">
    <property type="protein sequence ID" value="GHO42419.1"/>
    <property type="molecule type" value="Genomic_DNA"/>
</dbReference>